<dbReference type="PANTHER" id="PTHR42709">
    <property type="entry name" value="ALKALINE PHOSPHATASE LIKE PROTEIN"/>
    <property type="match status" value="1"/>
</dbReference>
<gene>
    <name evidence="3" type="ORF">SADO_12663</name>
</gene>
<dbReference type="Proteomes" id="UP001460888">
    <property type="component" value="Unassembled WGS sequence"/>
</dbReference>
<organism evidence="3 4">
    <name type="scientific">Salinisphaera dokdonensis CL-ES53</name>
    <dbReference type="NCBI Taxonomy" id="1304272"/>
    <lineage>
        <taxon>Bacteria</taxon>
        <taxon>Pseudomonadati</taxon>
        <taxon>Pseudomonadota</taxon>
        <taxon>Gammaproteobacteria</taxon>
        <taxon>Salinisphaerales</taxon>
        <taxon>Salinisphaeraceae</taxon>
        <taxon>Salinisphaera</taxon>
    </lineage>
</organism>
<feature type="domain" description="VTT" evidence="2">
    <location>
        <begin position="50"/>
        <end position="155"/>
    </location>
</feature>
<reference evidence="3 4" key="1">
    <citation type="submission" date="2013-03" db="EMBL/GenBank/DDBJ databases">
        <title>Salinisphaera dokdonensis CL-ES53 Genome Sequencing.</title>
        <authorList>
            <person name="Li C."/>
            <person name="Lai Q."/>
            <person name="Shao Z."/>
        </authorList>
    </citation>
    <scope>NUCLEOTIDE SEQUENCE [LARGE SCALE GENOMIC DNA]</scope>
    <source>
        <strain evidence="3 4">CL-ES53</strain>
    </source>
</reference>
<evidence type="ECO:0000313" key="3">
    <source>
        <dbReference type="EMBL" id="MES1930106.1"/>
    </source>
</evidence>
<accession>A0ABV2B2I8</accession>
<protein>
    <recommendedName>
        <fullName evidence="2">VTT domain-containing protein</fullName>
    </recommendedName>
</protein>
<sequence>MSRTAAWTQRLLDSPHGLAWLGVLSALETIILPIPIELIMVPYMLARPRRLWLIAGVTLLGCVVGSLIGYTVGFFLFDSIGQPLLEWMNAQDAYDSFEKKFDDNGFLAILAIGVTPVPFQVALLAAGIAGYSMPLFLAAVGIARGLRYFGLALLVWLVGERALALWRRHAVATGFAVLLIIGAIFVAMKFMTA</sequence>
<comment type="caution">
    <text evidence="3">The sequence shown here is derived from an EMBL/GenBank/DDBJ whole genome shotgun (WGS) entry which is preliminary data.</text>
</comment>
<dbReference type="InterPro" id="IPR051311">
    <property type="entry name" value="DedA_domain"/>
</dbReference>
<keyword evidence="1" id="KW-1133">Transmembrane helix</keyword>
<keyword evidence="1" id="KW-0472">Membrane</keyword>
<proteinExistence type="predicted"/>
<dbReference type="RefSeq" id="WP_353112010.1">
    <property type="nucleotide sequence ID" value="NZ_APND01000004.1"/>
</dbReference>
<name>A0ABV2B2I8_9GAMM</name>
<feature type="transmembrane region" description="Helical" evidence="1">
    <location>
        <begin position="17"/>
        <end position="39"/>
    </location>
</feature>
<evidence type="ECO:0000259" key="2">
    <source>
        <dbReference type="Pfam" id="PF09335"/>
    </source>
</evidence>
<feature type="transmembrane region" description="Helical" evidence="1">
    <location>
        <begin position="170"/>
        <end position="188"/>
    </location>
</feature>
<dbReference type="InterPro" id="IPR032816">
    <property type="entry name" value="VTT_dom"/>
</dbReference>
<feature type="transmembrane region" description="Helical" evidence="1">
    <location>
        <begin position="135"/>
        <end position="158"/>
    </location>
</feature>
<feature type="transmembrane region" description="Helical" evidence="1">
    <location>
        <begin position="106"/>
        <end position="128"/>
    </location>
</feature>
<dbReference type="EMBL" id="APND01000004">
    <property type="protein sequence ID" value="MES1930106.1"/>
    <property type="molecule type" value="Genomic_DNA"/>
</dbReference>
<keyword evidence="4" id="KW-1185">Reference proteome</keyword>
<dbReference type="PANTHER" id="PTHR42709:SF11">
    <property type="entry name" value="DEDA FAMILY PROTEIN"/>
    <property type="match status" value="1"/>
</dbReference>
<evidence type="ECO:0000256" key="1">
    <source>
        <dbReference type="SAM" id="Phobius"/>
    </source>
</evidence>
<keyword evidence="1" id="KW-0812">Transmembrane</keyword>
<evidence type="ECO:0000313" key="4">
    <source>
        <dbReference type="Proteomes" id="UP001460888"/>
    </source>
</evidence>
<dbReference type="Pfam" id="PF09335">
    <property type="entry name" value="VTT_dom"/>
    <property type="match status" value="1"/>
</dbReference>
<feature type="transmembrane region" description="Helical" evidence="1">
    <location>
        <begin position="51"/>
        <end position="77"/>
    </location>
</feature>